<feature type="chain" id="PRO_5012128307" evidence="1">
    <location>
        <begin position="22"/>
        <end position="350"/>
    </location>
</feature>
<dbReference type="SUPFAM" id="SSF101898">
    <property type="entry name" value="NHL repeat"/>
    <property type="match status" value="1"/>
</dbReference>
<keyword evidence="1" id="KW-0732">Signal</keyword>
<accession>A0A246FEK5</accession>
<organism evidence="3 4">
    <name type="scientific">Pseudomonas nitroreducens</name>
    <dbReference type="NCBI Taxonomy" id="46680"/>
    <lineage>
        <taxon>Bacteria</taxon>
        <taxon>Pseudomonadati</taxon>
        <taxon>Pseudomonadota</taxon>
        <taxon>Gammaproteobacteria</taxon>
        <taxon>Pseudomonadales</taxon>
        <taxon>Pseudomonadaceae</taxon>
        <taxon>Pseudomonas</taxon>
    </lineage>
</organism>
<dbReference type="eggNOG" id="COG4222">
    <property type="taxonomic scope" value="Bacteria"/>
</dbReference>
<dbReference type="AlphaFoldDB" id="A0A246FEK5"/>
<gene>
    <name evidence="3" type="ORF">CEG18_02560</name>
</gene>
<sequence>MRGLLACSWLITGLCAGLAVAAQAPEQAPKAAASLAAPMAPASLQFVAEHPVEGMPSGNLSGLALCGSEMWTVSDRDDDRIYRLLIDETPGKAWQATAEPFVVPGTPESGLSWGSRARVSIGGLLRGGAMDFESISCDQAGNRYVVSEGYAAVLLLPAVGEPSWLPLPQSLLRQARASGLLMEFNALYEGVAVSADGKQLWLAAERQRRGLLKVHNENGTWKCEGNCVMLSEGGTALPPPELGAERALPIDFSDLALYKDRLFTLERLAHQICRRDAKTGVQEQCWSFAAGALAPERRYDLPYGVAEALILDDAGAWIGLDNGEHARADGDSRPYVLRFAAPAGGWLGGK</sequence>
<dbReference type="STRING" id="46680.GCA_000807755_04778"/>
<keyword evidence="3" id="KW-0413">Isomerase</keyword>
<dbReference type="EMBL" id="NJBA01000001">
    <property type="protein sequence ID" value="OWP52745.1"/>
    <property type="molecule type" value="Genomic_DNA"/>
</dbReference>
<evidence type="ECO:0000313" key="4">
    <source>
        <dbReference type="Proteomes" id="UP000198145"/>
    </source>
</evidence>
<dbReference type="InterPro" id="IPR027372">
    <property type="entry name" value="Phytase-like_dom"/>
</dbReference>
<feature type="signal peptide" evidence="1">
    <location>
        <begin position="1"/>
        <end position="21"/>
    </location>
</feature>
<dbReference type="GO" id="GO:0016853">
    <property type="term" value="F:isomerase activity"/>
    <property type="evidence" value="ECO:0007669"/>
    <property type="project" value="UniProtKB-KW"/>
</dbReference>
<evidence type="ECO:0000259" key="2">
    <source>
        <dbReference type="Pfam" id="PF13449"/>
    </source>
</evidence>
<feature type="domain" description="Phytase-like" evidence="2">
    <location>
        <begin position="57"/>
        <end position="208"/>
    </location>
</feature>
<dbReference type="RefSeq" id="WP_088416161.1">
    <property type="nucleotide sequence ID" value="NZ_NJBA01000001.1"/>
</dbReference>
<evidence type="ECO:0000313" key="3">
    <source>
        <dbReference type="EMBL" id="OWP52745.1"/>
    </source>
</evidence>
<dbReference type="Proteomes" id="UP000198145">
    <property type="component" value="Unassembled WGS sequence"/>
</dbReference>
<name>A0A246FEK5_PSENT</name>
<reference evidence="3 4" key="1">
    <citation type="submission" date="2017-06" db="EMBL/GenBank/DDBJ databases">
        <title>Draft genome of Pseudomonas nitroreducens DF05.</title>
        <authorList>
            <person name="Iyer R."/>
        </authorList>
    </citation>
    <scope>NUCLEOTIDE SEQUENCE [LARGE SCALE GENOMIC DNA]</scope>
    <source>
        <strain evidence="3 4">DF05</strain>
    </source>
</reference>
<dbReference type="Pfam" id="PF13449">
    <property type="entry name" value="Phytase-like"/>
    <property type="match status" value="1"/>
</dbReference>
<comment type="caution">
    <text evidence="3">The sequence shown here is derived from an EMBL/GenBank/DDBJ whole genome shotgun (WGS) entry which is preliminary data.</text>
</comment>
<protein>
    <submittedName>
        <fullName evidence="3">DNA topoisomerase IV</fullName>
    </submittedName>
</protein>
<evidence type="ECO:0000256" key="1">
    <source>
        <dbReference type="SAM" id="SignalP"/>
    </source>
</evidence>
<proteinExistence type="predicted"/>